<feature type="region of interest" description="Disordered" evidence="1">
    <location>
        <begin position="47"/>
        <end position="70"/>
    </location>
</feature>
<keyword evidence="3" id="KW-1185">Reference proteome</keyword>
<proteinExistence type="predicted"/>
<evidence type="ECO:0000313" key="3">
    <source>
        <dbReference type="Proteomes" id="UP000078541"/>
    </source>
</evidence>
<gene>
    <name evidence="2" type="ORF">ALC56_10345</name>
</gene>
<dbReference type="AlphaFoldDB" id="A0A195F454"/>
<dbReference type="Proteomes" id="UP000078541">
    <property type="component" value="Unassembled WGS sequence"/>
</dbReference>
<reference evidence="2 3" key="1">
    <citation type="submission" date="2016-03" db="EMBL/GenBank/DDBJ databases">
        <title>Trachymyrmex septentrionalis WGS genome.</title>
        <authorList>
            <person name="Nygaard S."/>
            <person name="Hu H."/>
            <person name="Boomsma J."/>
            <person name="Zhang G."/>
        </authorList>
    </citation>
    <scope>NUCLEOTIDE SEQUENCE [LARGE SCALE GENOMIC DNA]</scope>
    <source>
        <strain evidence="2">Tsep2-gDNA-1</strain>
        <tissue evidence="2">Whole body</tissue>
    </source>
</reference>
<sequence>MVGRRRLCACTYKTYAHAIDNQLIRKQKRSQDGSKVKLTCPAVSGSKNRARAWKGGETERKKKSAGLQIE</sequence>
<protein>
    <submittedName>
        <fullName evidence="2">Uncharacterized protein</fullName>
    </submittedName>
</protein>
<dbReference type="EMBL" id="KQ981820">
    <property type="protein sequence ID" value="KYN35171.1"/>
    <property type="molecule type" value="Genomic_DNA"/>
</dbReference>
<accession>A0A195F454</accession>
<evidence type="ECO:0000256" key="1">
    <source>
        <dbReference type="SAM" id="MobiDB-lite"/>
    </source>
</evidence>
<name>A0A195F454_9HYME</name>
<evidence type="ECO:0000313" key="2">
    <source>
        <dbReference type="EMBL" id="KYN35171.1"/>
    </source>
</evidence>
<organism evidence="2 3">
    <name type="scientific">Trachymyrmex septentrionalis</name>
    <dbReference type="NCBI Taxonomy" id="34720"/>
    <lineage>
        <taxon>Eukaryota</taxon>
        <taxon>Metazoa</taxon>
        <taxon>Ecdysozoa</taxon>
        <taxon>Arthropoda</taxon>
        <taxon>Hexapoda</taxon>
        <taxon>Insecta</taxon>
        <taxon>Pterygota</taxon>
        <taxon>Neoptera</taxon>
        <taxon>Endopterygota</taxon>
        <taxon>Hymenoptera</taxon>
        <taxon>Apocrita</taxon>
        <taxon>Aculeata</taxon>
        <taxon>Formicoidea</taxon>
        <taxon>Formicidae</taxon>
        <taxon>Myrmicinae</taxon>
        <taxon>Trachymyrmex</taxon>
    </lineage>
</organism>